<dbReference type="PANTHER" id="PTHR11070:SF45">
    <property type="entry name" value="DNA 3'-5' HELICASE"/>
    <property type="match status" value="1"/>
</dbReference>
<name>A0A6A9UTH3_9ACTN</name>
<keyword evidence="4" id="KW-1185">Reference proteome</keyword>
<dbReference type="InterPro" id="IPR011528">
    <property type="entry name" value="NERD"/>
</dbReference>
<dbReference type="Pfam" id="PF08378">
    <property type="entry name" value="NERD"/>
    <property type="match status" value="1"/>
</dbReference>
<dbReference type="InterPro" id="IPR000212">
    <property type="entry name" value="DNA_helicase_UvrD/REP"/>
</dbReference>
<dbReference type="GO" id="GO:0005524">
    <property type="term" value="F:ATP binding"/>
    <property type="evidence" value="ECO:0007669"/>
    <property type="project" value="InterPro"/>
</dbReference>
<evidence type="ECO:0000313" key="4">
    <source>
        <dbReference type="Proteomes" id="UP000435304"/>
    </source>
</evidence>
<dbReference type="PANTHER" id="PTHR11070">
    <property type="entry name" value="UVRD / RECB / PCRA DNA HELICASE FAMILY MEMBER"/>
    <property type="match status" value="1"/>
</dbReference>
<dbReference type="GO" id="GO:0005829">
    <property type="term" value="C:cytosol"/>
    <property type="evidence" value="ECO:0007669"/>
    <property type="project" value="TreeGrafter"/>
</dbReference>
<dbReference type="Proteomes" id="UP000435304">
    <property type="component" value="Unassembled WGS sequence"/>
</dbReference>
<dbReference type="Gene3D" id="3.40.50.300">
    <property type="entry name" value="P-loop containing nucleotide triphosphate hydrolases"/>
    <property type="match status" value="2"/>
</dbReference>
<proteinExistence type="predicted"/>
<dbReference type="AlphaFoldDB" id="A0A6A9UTH3"/>
<accession>A0A6A9UTH3</accession>
<dbReference type="SUPFAM" id="SSF52540">
    <property type="entry name" value="P-loop containing nucleoside triphosphate hydrolases"/>
    <property type="match status" value="1"/>
</dbReference>
<dbReference type="GO" id="GO:0000725">
    <property type="term" value="P:recombinational repair"/>
    <property type="evidence" value="ECO:0007669"/>
    <property type="project" value="TreeGrafter"/>
</dbReference>
<feature type="domain" description="NERD" evidence="1">
    <location>
        <begin position="12"/>
        <end position="120"/>
    </location>
</feature>
<protein>
    <submittedName>
        <fullName evidence="3">AAA family ATPase</fullName>
    </submittedName>
</protein>
<dbReference type="InterPro" id="IPR027417">
    <property type="entry name" value="P-loop_NTPase"/>
</dbReference>
<feature type="domain" description="UvrD-like helicase C-terminal" evidence="2">
    <location>
        <begin position="483"/>
        <end position="522"/>
    </location>
</feature>
<evidence type="ECO:0000313" key="3">
    <source>
        <dbReference type="EMBL" id="MVA74487.1"/>
    </source>
</evidence>
<dbReference type="EMBL" id="WPCU01000001">
    <property type="protein sequence ID" value="MVA74487.1"/>
    <property type="molecule type" value="Genomic_DNA"/>
</dbReference>
<gene>
    <name evidence="3" type="ORF">GC722_00325</name>
</gene>
<dbReference type="GO" id="GO:0043138">
    <property type="term" value="F:3'-5' DNA helicase activity"/>
    <property type="evidence" value="ECO:0007669"/>
    <property type="project" value="TreeGrafter"/>
</dbReference>
<evidence type="ECO:0000259" key="2">
    <source>
        <dbReference type="Pfam" id="PF13538"/>
    </source>
</evidence>
<dbReference type="GO" id="GO:0003677">
    <property type="term" value="F:DNA binding"/>
    <property type="evidence" value="ECO:0007669"/>
    <property type="project" value="InterPro"/>
</dbReference>
<comment type="caution">
    <text evidence="3">The sequence shown here is derived from an EMBL/GenBank/DDBJ whole genome shotgun (WGS) entry which is preliminary data.</text>
</comment>
<dbReference type="InterPro" id="IPR027785">
    <property type="entry name" value="UvrD-like_helicase_C"/>
</dbReference>
<reference evidence="3 4" key="1">
    <citation type="submission" date="2019-12" db="EMBL/GenBank/DDBJ databases">
        <title>Auraticoccus cholistani sp. nov., an actinomycete isolated from soil of Cholistan desert.</title>
        <authorList>
            <person name="Cheema M.T."/>
        </authorList>
    </citation>
    <scope>NUCLEOTIDE SEQUENCE [LARGE SCALE GENOMIC DNA]</scope>
    <source>
        <strain evidence="3 4">F435</strain>
    </source>
</reference>
<evidence type="ECO:0000259" key="1">
    <source>
        <dbReference type="Pfam" id="PF08378"/>
    </source>
</evidence>
<dbReference type="Pfam" id="PF13538">
    <property type="entry name" value="UvrD_C_2"/>
    <property type="match status" value="1"/>
</dbReference>
<organism evidence="3 4">
    <name type="scientific">Auraticoccus cholistanensis</name>
    <dbReference type="NCBI Taxonomy" id="2656650"/>
    <lineage>
        <taxon>Bacteria</taxon>
        <taxon>Bacillati</taxon>
        <taxon>Actinomycetota</taxon>
        <taxon>Actinomycetes</taxon>
        <taxon>Propionibacteriales</taxon>
        <taxon>Propionibacteriaceae</taxon>
        <taxon>Auraticoccus</taxon>
    </lineage>
</organism>
<sequence length="553" mass="61199">MIPRTPLFDADSGGEEAVWRALVETLPDEAALFAGVELFSRGTEAEIDLLVAWPGRGIAVLEVKGGRIRRRDGEWLQGNTSGRVINPVRQANRTRHLLIDLLKTRDVAMAASRIVTMVAFPHTYLQGEWRGSLDLHPSMLLTRSELEGGTAAEQVERALWEAGGGRSPIDEQGRDDLIDIVDHAFPSHVEQVALAAEHTDHADRLTAEQARMLDVLAHQQRMRIVGGAGTGKTYLALQQARRRVDAGERVALLCYSRGLGRYLERMTAGWRRPPAYVGLFHDLPKRWGAEPGADDDPDYWERRLPLRLGELAETRPQEELFDSVVVDEAQDFGELWWPSLLKCLRDPERGGLFAFMDDAQRVFPRNGQVPIELAPFTLSGNLRSTRQIAQLFGSLAGSTTDPRGLNGPPVRLVEASVDEAIEVADEVVESLLDEGWEPGHVALLTTQRRHPAQVHDIEAVGHAAYWDNFFSGEDVFYGHVLGFKGLERPVVVLVVNGFKQPERAREMLYTGLSRARSLLVVVGPRELVETVGGDGVRHRLRSAETMTTGGGAA</sequence>